<comment type="caution">
    <text evidence="2">The sequence shown here is derived from an EMBL/GenBank/DDBJ whole genome shotgun (WGS) entry which is preliminary data.</text>
</comment>
<evidence type="ECO:0000256" key="1">
    <source>
        <dbReference type="SAM" id="SignalP"/>
    </source>
</evidence>
<reference evidence="2 3" key="1">
    <citation type="submission" date="2016-07" db="EMBL/GenBank/DDBJ databases">
        <title>Draft genome sequence of Methyloligella halotolerans C2T (VKM B-2706T=CCUG 61687T=DSM 25045T), a halotolerant polyhydroxybutyrate accumulating methylotroph.</title>
        <authorList>
            <person name="Vasilenko O.V."/>
            <person name="Doronina N.V."/>
            <person name="Poroshina M.N."/>
            <person name="Tarlachkov S.V."/>
            <person name="Trotsenko Y.A."/>
        </authorList>
    </citation>
    <scope>NUCLEOTIDE SEQUENCE [LARGE SCALE GENOMIC DNA]</scope>
    <source>
        <strain evidence="2 3">VKM B-2706</strain>
    </source>
</reference>
<dbReference type="AlphaFoldDB" id="A0A1E2S013"/>
<proteinExistence type="predicted"/>
<sequence length="92" mass="10230">MKTFFAIFALAGGLFVAGAIQPASAAMPLTELGADYTSPVTEAAWQCGPYACYWVPGYTGYVPPHARYWGPPTKPGCYWKYKDRKNKWKLKC</sequence>
<feature type="chain" id="PRO_5009116621" evidence="1">
    <location>
        <begin position="26"/>
        <end position="92"/>
    </location>
</feature>
<keyword evidence="1" id="KW-0732">Signal</keyword>
<evidence type="ECO:0000313" key="3">
    <source>
        <dbReference type="Proteomes" id="UP000095087"/>
    </source>
</evidence>
<dbReference type="Proteomes" id="UP000095087">
    <property type="component" value="Unassembled WGS sequence"/>
</dbReference>
<feature type="signal peptide" evidence="1">
    <location>
        <begin position="1"/>
        <end position="25"/>
    </location>
</feature>
<keyword evidence="3" id="KW-1185">Reference proteome</keyword>
<dbReference type="RefSeq" id="WP_069094399.1">
    <property type="nucleotide sequence ID" value="NZ_MASI01000002.1"/>
</dbReference>
<dbReference type="OrthoDB" id="8455971at2"/>
<evidence type="ECO:0000313" key="2">
    <source>
        <dbReference type="EMBL" id="ODA67833.1"/>
    </source>
</evidence>
<organism evidence="2 3">
    <name type="scientific">Methyloligella halotolerans</name>
    <dbReference type="NCBI Taxonomy" id="1177755"/>
    <lineage>
        <taxon>Bacteria</taxon>
        <taxon>Pseudomonadati</taxon>
        <taxon>Pseudomonadota</taxon>
        <taxon>Alphaproteobacteria</taxon>
        <taxon>Hyphomicrobiales</taxon>
        <taxon>Hyphomicrobiaceae</taxon>
        <taxon>Methyloligella</taxon>
    </lineage>
</organism>
<protein>
    <submittedName>
        <fullName evidence="2">Uncharacterized protein</fullName>
    </submittedName>
</protein>
<dbReference type="EMBL" id="MASI01000002">
    <property type="protein sequence ID" value="ODA67833.1"/>
    <property type="molecule type" value="Genomic_DNA"/>
</dbReference>
<name>A0A1E2S013_9HYPH</name>
<gene>
    <name evidence="2" type="ORF">A7A08_00999</name>
</gene>
<accession>A0A1E2S013</accession>